<dbReference type="AlphaFoldDB" id="A0A9D4JJB7"/>
<protein>
    <submittedName>
        <fullName evidence="1">Uncharacterized protein</fullName>
    </submittedName>
</protein>
<proteinExistence type="predicted"/>
<comment type="caution">
    <text evidence="1">The sequence shown here is derived from an EMBL/GenBank/DDBJ whole genome shotgun (WGS) entry which is preliminary data.</text>
</comment>
<evidence type="ECO:0000313" key="1">
    <source>
        <dbReference type="EMBL" id="KAH3810888.1"/>
    </source>
</evidence>
<reference evidence="1" key="2">
    <citation type="submission" date="2020-11" db="EMBL/GenBank/DDBJ databases">
        <authorList>
            <person name="McCartney M.A."/>
            <person name="Auch B."/>
            <person name="Kono T."/>
            <person name="Mallez S."/>
            <person name="Becker A."/>
            <person name="Gohl D.M."/>
            <person name="Silverstein K.A.T."/>
            <person name="Koren S."/>
            <person name="Bechman K.B."/>
            <person name="Herman A."/>
            <person name="Abrahante J.E."/>
            <person name="Garbe J."/>
        </authorList>
    </citation>
    <scope>NUCLEOTIDE SEQUENCE</scope>
    <source>
        <strain evidence="1">Duluth1</strain>
        <tissue evidence="1">Whole animal</tissue>
    </source>
</reference>
<dbReference type="EMBL" id="JAIWYP010000006">
    <property type="protein sequence ID" value="KAH3810888.1"/>
    <property type="molecule type" value="Genomic_DNA"/>
</dbReference>
<reference evidence="1" key="1">
    <citation type="journal article" date="2019" name="bioRxiv">
        <title>The Genome of the Zebra Mussel, Dreissena polymorpha: A Resource for Invasive Species Research.</title>
        <authorList>
            <person name="McCartney M.A."/>
            <person name="Auch B."/>
            <person name="Kono T."/>
            <person name="Mallez S."/>
            <person name="Zhang Y."/>
            <person name="Obille A."/>
            <person name="Becker A."/>
            <person name="Abrahante J.E."/>
            <person name="Garbe J."/>
            <person name="Badalamenti J.P."/>
            <person name="Herman A."/>
            <person name="Mangelson H."/>
            <person name="Liachko I."/>
            <person name="Sullivan S."/>
            <person name="Sone E.D."/>
            <person name="Koren S."/>
            <person name="Silverstein K.A.T."/>
            <person name="Beckman K.B."/>
            <person name="Gohl D.M."/>
        </authorList>
    </citation>
    <scope>NUCLEOTIDE SEQUENCE</scope>
    <source>
        <strain evidence="1">Duluth1</strain>
        <tissue evidence="1">Whole animal</tissue>
    </source>
</reference>
<gene>
    <name evidence="1" type="ORF">DPMN_139286</name>
</gene>
<dbReference type="Proteomes" id="UP000828390">
    <property type="component" value="Unassembled WGS sequence"/>
</dbReference>
<name>A0A9D4JJB7_DREPO</name>
<sequence length="87" mass="10259">MAMGRLKFRPWPRSMLPRKTGPCPPSIDDMVPWHLVMSRWTELKVLKPRGLELQQPKAINMKSVTRYCTDLESILDKYCLKDKPQKF</sequence>
<accession>A0A9D4JJB7</accession>
<evidence type="ECO:0000313" key="2">
    <source>
        <dbReference type="Proteomes" id="UP000828390"/>
    </source>
</evidence>
<organism evidence="1 2">
    <name type="scientific">Dreissena polymorpha</name>
    <name type="common">Zebra mussel</name>
    <name type="synonym">Mytilus polymorpha</name>
    <dbReference type="NCBI Taxonomy" id="45954"/>
    <lineage>
        <taxon>Eukaryota</taxon>
        <taxon>Metazoa</taxon>
        <taxon>Spiralia</taxon>
        <taxon>Lophotrochozoa</taxon>
        <taxon>Mollusca</taxon>
        <taxon>Bivalvia</taxon>
        <taxon>Autobranchia</taxon>
        <taxon>Heteroconchia</taxon>
        <taxon>Euheterodonta</taxon>
        <taxon>Imparidentia</taxon>
        <taxon>Neoheterodontei</taxon>
        <taxon>Myida</taxon>
        <taxon>Dreissenoidea</taxon>
        <taxon>Dreissenidae</taxon>
        <taxon>Dreissena</taxon>
    </lineage>
</organism>
<keyword evidence="2" id="KW-1185">Reference proteome</keyword>